<dbReference type="Proteomes" id="UP000663586">
    <property type="component" value="Chromosome"/>
</dbReference>
<feature type="transmembrane region" description="Helical" evidence="1">
    <location>
        <begin position="21"/>
        <end position="42"/>
    </location>
</feature>
<keyword evidence="3" id="KW-1185">Reference proteome</keyword>
<keyword evidence="1" id="KW-0472">Membrane</keyword>
<organism evidence="2 3">
    <name type="scientific">Natranaeroarchaeum sulfidigenes</name>
    <dbReference type="NCBI Taxonomy" id="2784880"/>
    <lineage>
        <taxon>Archaea</taxon>
        <taxon>Methanobacteriati</taxon>
        <taxon>Methanobacteriota</taxon>
        <taxon>Stenosarchaea group</taxon>
        <taxon>Halobacteria</taxon>
        <taxon>Halobacteriales</taxon>
        <taxon>Natronoarchaeaceae</taxon>
        <taxon>Natranaeroarchaeum</taxon>
    </lineage>
</organism>
<evidence type="ECO:0000313" key="2">
    <source>
        <dbReference type="EMBL" id="QSG03089.1"/>
    </source>
</evidence>
<keyword evidence="1" id="KW-0812">Transmembrane</keyword>
<dbReference type="KEGG" id="hara:AArcS_1882"/>
<keyword evidence="1" id="KW-1133">Transmembrane helix</keyword>
<accession>A0A897MVZ6</accession>
<feature type="transmembrane region" description="Helical" evidence="1">
    <location>
        <begin position="48"/>
        <end position="70"/>
    </location>
</feature>
<evidence type="ECO:0000256" key="1">
    <source>
        <dbReference type="SAM" id="Phobius"/>
    </source>
</evidence>
<dbReference type="GeneID" id="70685258"/>
<evidence type="ECO:0000313" key="3">
    <source>
        <dbReference type="Proteomes" id="UP000663586"/>
    </source>
</evidence>
<gene>
    <name evidence="2" type="ORF">AArcS_1882</name>
</gene>
<name>A0A897MVZ6_9EURY</name>
<reference evidence="2" key="1">
    <citation type="submission" date="2020-11" db="EMBL/GenBank/DDBJ databases">
        <title>Carbohydrate-dependent, anaerobic sulfur respiration: A novel catabolism in halophilic archaea.</title>
        <authorList>
            <person name="Sorokin D.Y."/>
            <person name="Messina E."/>
            <person name="Smedile F."/>
            <person name="La Cono V."/>
            <person name="Hallsworth J.E."/>
            <person name="Yakimov M.M."/>
        </authorList>
    </citation>
    <scope>NUCLEOTIDE SEQUENCE</scope>
    <source>
        <strain evidence="2">AArc-S</strain>
    </source>
</reference>
<protein>
    <submittedName>
        <fullName evidence="2">Putative membrane protein</fullName>
    </submittedName>
</protein>
<dbReference type="Pfam" id="PF24432">
    <property type="entry name" value="DUF7555"/>
    <property type="match status" value="1"/>
</dbReference>
<sequence length="142" mass="15451">MSAPEPPETRIGRFARRWIDTAAYALVVAILCIVGALVVSVATGGELARANALLFVTGWCLLAYATFLMWPSSPDDLDEQAPSGETVAGSTRIQSIARSLPPLRWIGLPDPHHRMPVRRQLFVASILVLTLSFVAERWLGIG</sequence>
<proteinExistence type="predicted"/>
<dbReference type="EMBL" id="CP064786">
    <property type="protein sequence ID" value="QSG03089.1"/>
    <property type="molecule type" value="Genomic_DNA"/>
</dbReference>
<dbReference type="RefSeq" id="WP_238477153.1">
    <property type="nucleotide sequence ID" value="NZ_CP064786.1"/>
</dbReference>
<dbReference type="InterPro" id="IPR055977">
    <property type="entry name" value="DUF7555"/>
</dbReference>
<feature type="transmembrane region" description="Helical" evidence="1">
    <location>
        <begin position="121"/>
        <end position="139"/>
    </location>
</feature>
<dbReference type="AlphaFoldDB" id="A0A897MVZ6"/>